<reference evidence="1 2" key="1">
    <citation type="submission" date="2019-01" db="EMBL/GenBank/DDBJ databases">
        <title>Draft genome sequences of three monokaryotic isolates of the white-rot basidiomycete fungus Dichomitus squalens.</title>
        <authorList>
            <consortium name="DOE Joint Genome Institute"/>
            <person name="Lopez S.C."/>
            <person name="Andreopoulos B."/>
            <person name="Pangilinan J."/>
            <person name="Lipzen A."/>
            <person name="Riley R."/>
            <person name="Ahrendt S."/>
            <person name="Ng V."/>
            <person name="Barry K."/>
            <person name="Daum C."/>
            <person name="Grigoriev I.V."/>
            <person name="Hilden K.S."/>
            <person name="Makela M.R."/>
            <person name="de Vries R.P."/>
        </authorList>
    </citation>
    <scope>NUCLEOTIDE SEQUENCE [LARGE SCALE GENOMIC DNA]</scope>
    <source>
        <strain evidence="1 2">CBS 464.89</strain>
    </source>
</reference>
<proteinExistence type="predicted"/>
<protein>
    <submittedName>
        <fullName evidence="1">Uncharacterized protein</fullName>
    </submittedName>
</protein>
<evidence type="ECO:0000313" key="2">
    <source>
        <dbReference type="Proteomes" id="UP000292082"/>
    </source>
</evidence>
<name>A0A4Q9PLF3_9APHY</name>
<organism evidence="1 2">
    <name type="scientific">Dichomitus squalens</name>
    <dbReference type="NCBI Taxonomy" id="114155"/>
    <lineage>
        <taxon>Eukaryota</taxon>
        <taxon>Fungi</taxon>
        <taxon>Dikarya</taxon>
        <taxon>Basidiomycota</taxon>
        <taxon>Agaricomycotina</taxon>
        <taxon>Agaricomycetes</taxon>
        <taxon>Polyporales</taxon>
        <taxon>Polyporaceae</taxon>
        <taxon>Dichomitus</taxon>
    </lineage>
</organism>
<dbReference type="AlphaFoldDB" id="A0A4Q9PLF3"/>
<accession>A0A4Q9PLF3</accession>
<gene>
    <name evidence="1" type="ORF">BD310DRAFT_719748</name>
</gene>
<keyword evidence="2" id="KW-1185">Reference proteome</keyword>
<evidence type="ECO:0000313" key="1">
    <source>
        <dbReference type="EMBL" id="TBU55017.1"/>
    </source>
</evidence>
<sequence>MSLLVSSRVAARVASLPPELVVACFHTSAPFNEQSRFDVRSVHPDLPLFWRHRREDICPSEHCLAPSRNLSRLHHSWLSLSGWPERGQLDPRSA</sequence>
<dbReference type="Proteomes" id="UP000292082">
    <property type="component" value="Unassembled WGS sequence"/>
</dbReference>
<dbReference type="EMBL" id="ML145177">
    <property type="protein sequence ID" value="TBU55017.1"/>
    <property type="molecule type" value="Genomic_DNA"/>
</dbReference>